<feature type="transmembrane region" description="Helical" evidence="7">
    <location>
        <begin position="274"/>
        <end position="295"/>
    </location>
</feature>
<feature type="domain" description="EamA" evidence="8">
    <location>
        <begin position="149"/>
        <end position="284"/>
    </location>
</feature>
<dbReference type="InterPro" id="IPR037185">
    <property type="entry name" value="EmrE-like"/>
</dbReference>
<dbReference type="InterPro" id="IPR000620">
    <property type="entry name" value="EamA_dom"/>
</dbReference>
<organism evidence="9 10">
    <name type="scientific">Aminipila terrae</name>
    <dbReference type="NCBI Taxonomy" id="2697030"/>
    <lineage>
        <taxon>Bacteria</taxon>
        <taxon>Bacillati</taxon>
        <taxon>Bacillota</taxon>
        <taxon>Clostridia</taxon>
        <taxon>Peptostreptococcales</taxon>
        <taxon>Anaerovoracaceae</taxon>
        <taxon>Aminipila</taxon>
    </lineage>
</organism>
<keyword evidence="10" id="KW-1185">Reference proteome</keyword>
<gene>
    <name evidence="9" type="ORF">Ami3637_11415</name>
</gene>
<evidence type="ECO:0000256" key="4">
    <source>
        <dbReference type="ARBA" id="ARBA00022692"/>
    </source>
</evidence>
<evidence type="ECO:0000313" key="9">
    <source>
        <dbReference type="EMBL" id="QHI72931.1"/>
    </source>
</evidence>
<feature type="transmembrane region" description="Helical" evidence="7">
    <location>
        <begin position="64"/>
        <end position="82"/>
    </location>
</feature>
<feature type="transmembrane region" description="Helical" evidence="7">
    <location>
        <begin position="179"/>
        <end position="200"/>
    </location>
</feature>
<reference evidence="9 10" key="1">
    <citation type="submission" date="2020-01" db="EMBL/GenBank/DDBJ databases">
        <title>Genomic analysis of Aminipila sp. CBA3637.</title>
        <authorList>
            <person name="Kim Y.B."/>
            <person name="Roh S.W."/>
        </authorList>
    </citation>
    <scope>NUCLEOTIDE SEQUENCE [LARGE SCALE GENOMIC DNA]</scope>
    <source>
        <strain evidence="9 10">CBA3637</strain>
    </source>
</reference>
<keyword evidence="3" id="KW-1003">Cell membrane</keyword>
<evidence type="ECO:0000256" key="2">
    <source>
        <dbReference type="ARBA" id="ARBA00007362"/>
    </source>
</evidence>
<comment type="similarity">
    <text evidence="2">Belongs to the EamA transporter family.</text>
</comment>
<feature type="transmembrane region" description="Helical" evidence="7">
    <location>
        <begin position="94"/>
        <end position="114"/>
    </location>
</feature>
<evidence type="ECO:0000256" key="6">
    <source>
        <dbReference type="ARBA" id="ARBA00023136"/>
    </source>
</evidence>
<evidence type="ECO:0000259" key="8">
    <source>
        <dbReference type="Pfam" id="PF00892"/>
    </source>
</evidence>
<evidence type="ECO:0000313" key="10">
    <source>
        <dbReference type="Proteomes" id="UP000463883"/>
    </source>
</evidence>
<dbReference type="Proteomes" id="UP000463883">
    <property type="component" value="Chromosome"/>
</dbReference>
<accession>A0A6P1MGR0</accession>
<protein>
    <submittedName>
        <fullName evidence="9">EamA family transporter</fullName>
    </submittedName>
</protein>
<keyword evidence="5 7" id="KW-1133">Transmembrane helix</keyword>
<feature type="transmembrane region" description="Helical" evidence="7">
    <location>
        <begin position="39"/>
        <end position="57"/>
    </location>
</feature>
<evidence type="ECO:0000256" key="7">
    <source>
        <dbReference type="SAM" id="Phobius"/>
    </source>
</evidence>
<dbReference type="AlphaFoldDB" id="A0A6P1MGR0"/>
<feature type="transmembrane region" description="Helical" evidence="7">
    <location>
        <begin position="212"/>
        <end position="233"/>
    </location>
</feature>
<feature type="domain" description="EamA" evidence="8">
    <location>
        <begin position="6"/>
        <end position="136"/>
    </location>
</feature>
<dbReference type="SUPFAM" id="SSF103481">
    <property type="entry name" value="Multidrug resistance efflux transporter EmrE"/>
    <property type="match status" value="2"/>
</dbReference>
<evidence type="ECO:0000256" key="5">
    <source>
        <dbReference type="ARBA" id="ARBA00022989"/>
    </source>
</evidence>
<feature type="transmembrane region" description="Helical" evidence="7">
    <location>
        <begin position="148"/>
        <end position="167"/>
    </location>
</feature>
<dbReference type="PANTHER" id="PTHR42920:SF5">
    <property type="entry name" value="EAMA DOMAIN-CONTAINING PROTEIN"/>
    <property type="match status" value="1"/>
</dbReference>
<feature type="transmembrane region" description="Helical" evidence="7">
    <location>
        <begin position="121"/>
        <end position="142"/>
    </location>
</feature>
<dbReference type="Pfam" id="PF00892">
    <property type="entry name" value="EamA"/>
    <property type="match status" value="2"/>
</dbReference>
<evidence type="ECO:0000256" key="1">
    <source>
        <dbReference type="ARBA" id="ARBA00004651"/>
    </source>
</evidence>
<dbReference type="KEGG" id="amic:Ami3637_11415"/>
<dbReference type="PANTHER" id="PTHR42920">
    <property type="entry name" value="OS03G0707200 PROTEIN-RELATED"/>
    <property type="match status" value="1"/>
</dbReference>
<sequence length="310" mass="33960">MTSQLKADLMLLLVVSCWGFSFYLTDISCATLDTFTLNAFRFIIAFAVAVLLAFPKLRSISVQTLSYSLLLGLILSIMYATMTFGIKNTVLSNSGFLCGLTVIFTPLLSCFIYRKPPEKKLMLVAGMCVLGIALLTLTNGFQINQENLKGDLLCILCGLFYAIDLIITEKAVSYQEVNAFQLGVLQLGITGGISLILAFLLESPHLPPTPKIWVAVLFLAIFCTGVAFIVQAIAQQYTSATHVGVINSLEPVFAGIVAYFFAGDILSPKSYLGAALMVTGLIIMEINFSDFHLMYKKIIKIKEELKNDPK</sequence>
<dbReference type="EMBL" id="CP047591">
    <property type="protein sequence ID" value="QHI72931.1"/>
    <property type="molecule type" value="Genomic_DNA"/>
</dbReference>
<dbReference type="InterPro" id="IPR051258">
    <property type="entry name" value="Diverse_Substrate_Transporter"/>
</dbReference>
<keyword evidence="4 7" id="KW-0812">Transmembrane</keyword>
<dbReference type="GO" id="GO:0005886">
    <property type="term" value="C:plasma membrane"/>
    <property type="evidence" value="ECO:0007669"/>
    <property type="project" value="UniProtKB-SubCell"/>
</dbReference>
<keyword evidence="6 7" id="KW-0472">Membrane</keyword>
<name>A0A6P1MGR0_9FIRM</name>
<dbReference type="RefSeq" id="WP_162362698.1">
    <property type="nucleotide sequence ID" value="NZ_CP047591.1"/>
</dbReference>
<feature type="transmembrane region" description="Helical" evidence="7">
    <location>
        <begin position="245"/>
        <end position="262"/>
    </location>
</feature>
<proteinExistence type="inferred from homology"/>
<comment type="subcellular location">
    <subcellularLocation>
        <location evidence="1">Cell membrane</location>
        <topology evidence="1">Multi-pass membrane protein</topology>
    </subcellularLocation>
</comment>
<evidence type="ECO:0000256" key="3">
    <source>
        <dbReference type="ARBA" id="ARBA00022475"/>
    </source>
</evidence>